<protein>
    <recommendedName>
        <fullName evidence="4 5">Small ribosomal subunit protein eS8</fullName>
    </recommendedName>
</protein>
<dbReference type="GeneID" id="41322922"/>
<dbReference type="InterPro" id="IPR020919">
    <property type="entry name" value="Ribosomal_protein_eS8_arc"/>
</dbReference>
<reference evidence="6" key="1">
    <citation type="submission" date="2016-03" db="EMBL/GenBank/DDBJ databases">
        <authorList>
            <person name="Borrel G."/>
            <person name="Mccann A."/>
            <person name="O'Toole P.W."/>
        </authorList>
    </citation>
    <scope>NUCLEOTIDE SEQUENCE</scope>
    <source>
        <strain evidence="6">183</strain>
    </source>
</reference>
<dbReference type="EMBL" id="LVVT01000024">
    <property type="protein sequence ID" value="TQS81201.1"/>
    <property type="molecule type" value="Genomic_DNA"/>
</dbReference>
<dbReference type="PANTHER" id="PTHR10394">
    <property type="entry name" value="40S RIBOSOMAL PROTEIN S8"/>
    <property type="match status" value="1"/>
</dbReference>
<dbReference type="RefSeq" id="WP_020448399.1">
    <property type="nucleotide sequence ID" value="NZ_CAYAXV010000002.1"/>
</dbReference>
<keyword evidence="2 5" id="KW-0689">Ribosomal protein</keyword>
<comment type="similarity">
    <text evidence="1 5">Belongs to the eukaryotic ribosomal protein eS8 family.</text>
</comment>
<keyword evidence="3 5" id="KW-0687">Ribonucleoprotein</keyword>
<proteinExistence type="inferred from homology"/>
<dbReference type="HAMAP" id="MF_00029">
    <property type="entry name" value="Ribosomal_eS8"/>
    <property type="match status" value="1"/>
</dbReference>
<organism evidence="6 7">
    <name type="scientific">Candidatus Methanomassiliicoccus intestinalis</name>
    <dbReference type="NCBI Taxonomy" id="1406512"/>
    <lineage>
        <taxon>Archaea</taxon>
        <taxon>Methanobacteriati</taxon>
        <taxon>Thermoplasmatota</taxon>
        <taxon>Thermoplasmata</taxon>
        <taxon>Methanomassiliicoccales</taxon>
        <taxon>Methanomassiliicoccaceae</taxon>
        <taxon>Methanomassiliicoccus</taxon>
    </lineage>
</organism>
<dbReference type="GO" id="GO:1990904">
    <property type="term" value="C:ribonucleoprotein complex"/>
    <property type="evidence" value="ECO:0007669"/>
    <property type="project" value="UniProtKB-KW"/>
</dbReference>
<comment type="subunit">
    <text evidence="5">Part of the 30S ribosomal subunit.</text>
</comment>
<evidence type="ECO:0000313" key="7">
    <source>
        <dbReference type="Proteomes" id="UP000752814"/>
    </source>
</evidence>
<dbReference type="NCBIfam" id="TIGR00307">
    <property type="entry name" value="eS8"/>
    <property type="match status" value="1"/>
</dbReference>
<sequence>MALWQGKSNRKPTGGRLVRNRKKRRFEVGREPLLTNLGEESLKKYRTLGGNSKVKMLSAAFANVVDPATKKVVRTKIVTVKTNSADPNYVQRNILNRGAIIQTEVGLAKVTSRPGQDGTINAVLISE</sequence>
<dbReference type="InterPro" id="IPR001047">
    <property type="entry name" value="Ribosomal_eS8"/>
</dbReference>
<dbReference type="InterPro" id="IPR022309">
    <property type="entry name" value="Ribosomal_Se8/biogenesis_NSA2"/>
</dbReference>
<name>A0A8J8PG11_9ARCH</name>
<dbReference type="GO" id="GO:0006412">
    <property type="term" value="P:translation"/>
    <property type="evidence" value="ECO:0007669"/>
    <property type="project" value="UniProtKB-UniRule"/>
</dbReference>
<dbReference type="Proteomes" id="UP000752814">
    <property type="component" value="Unassembled WGS sequence"/>
</dbReference>
<evidence type="ECO:0000256" key="5">
    <source>
        <dbReference type="HAMAP-Rule" id="MF_00029"/>
    </source>
</evidence>
<dbReference type="OMA" id="MAIWQGR"/>
<accession>A0A8J8PG11</accession>
<evidence type="ECO:0000256" key="2">
    <source>
        <dbReference type="ARBA" id="ARBA00022980"/>
    </source>
</evidence>
<evidence type="ECO:0000256" key="3">
    <source>
        <dbReference type="ARBA" id="ARBA00023274"/>
    </source>
</evidence>
<comment type="caution">
    <text evidence="6">The sequence shown here is derived from an EMBL/GenBank/DDBJ whole genome shotgun (WGS) entry which is preliminary data.</text>
</comment>
<evidence type="ECO:0000256" key="1">
    <source>
        <dbReference type="ARBA" id="ARBA00005257"/>
    </source>
</evidence>
<evidence type="ECO:0000313" key="6">
    <source>
        <dbReference type="EMBL" id="TQS81201.1"/>
    </source>
</evidence>
<dbReference type="Pfam" id="PF01201">
    <property type="entry name" value="Ribosomal_S8e"/>
    <property type="match status" value="1"/>
</dbReference>
<dbReference type="AlphaFoldDB" id="A0A8J8PG11"/>
<dbReference type="GO" id="GO:0005840">
    <property type="term" value="C:ribosome"/>
    <property type="evidence" value="ECO:0007669"/>
    <property type="project" value="UniProtKB-KW"/>
</dbReference>
<dbReference type="Gene3D" id="2.40.10.310">
    <property type="match status" value="1"/>
</dbReference>
<evidence type="ECO:0000256" key="4">
    <source>
        <dbReference type="ARBA" id="ARBA00035277"/>
    </source>
</evidence>
<gene>
    <name evidence="5" type="primary">rps8e</name>
    <name evidence="6" type="ORF">A3207_04825</name>
</gene>
<dbReference type="CDD" id="cd11382">
    <property type="entry name" value="Ribosomal_S8e"/>
    <property type="match status" value="1"/>
</dbReference>
<dbReference type="GO" id="GO:0003735">
    <property type="term" value="F:structural constituent of ribosome"/>
    <property type="evidence" value="ECO:0007669"/>
    <property type="project" value="InterPro"/>
</dbReference>